<protein>
    <submittedName>
        <fullName evidence="4">Uncharacterized protein</fullName>
    </submittedName>
</protein>
<proteinExistence type="predicted"/>
<dbReference type="PROSITE" id="PS50005">
    <property type="entry name" value="TPR"/>
    <property type="match status" value="2"/>
</dbReference>
<dbReference type="Pfam" id="PF07719">
    <property type="entry name" value="TPR_2"/>
    <property type="match status" value="1"/>
</dbReference>
<evidence type="ECO:0000313" key="4">
    <source>
        <dbReference type="EMBL" id="KGE88049.1"/>
    </source>
</evidence>
<reference evidence="4 5" key="1">
    <citation type="journal article" date="2014" name="Int. J. Syst. Evol. Microbiol.">
        <title>Phaeodactylibacter xiamenensis gen. nov., sp. nov., a member of the family Saprospiraceae isolated from the marine alga Phaeodactylum tricornutum.</title>
        <authorList>
            <person name="Chen Z.Jr."/>
            <person name="Lei X."/>
            <person name="Lai Q."/>
            <person name="Li Y."/>
            <person name="Zhang B."/>
            <person name="Zhang J."/>
            <person name="Zhang H."/>
            <person name="Yang L."/>
            <person name="Zheng W."/>
            <person name="Tian Y."/>
            <person name="Yu Z."/>
            <person name="Xu H.Jr."/>
            <person name="Zheng T."/>
        </authorList>
    </citation>
    <scope>NUCLEOTIDE SEQUENCE [LARGE SCALE GENOMIC DNA]</scope>
    <source>
        <strain evidence="4 5">KD52</strain>
    </source>
</reference>
<dbReference type="InterPro" id="IPR013105">
    <property type="entry name" value="TPR_2"/>
</dbReference>
<evidence type="ECO:0000313" key="5">
    <source>
        <dbReference type="Proteomes" id="UP000029736"/>
    </source>
</evidence>
<dbReference type="Proteomes" id="UP000029736">
    <property type="component" value="Unassembled WGS sequence"/>
</dbReference>
<name>A0A098S6K8_9BACT</name>
<comment type="caution">
    <text evidence="4">The sequence shown here is derived from an EMBL/GenBank/DDBJ whole genome shotgun (WGS) entry which is preliminary data.</text>
</comment>
<dbReference type="AlphaFoldDB" id="A0A098S6K8"/>
<dbReference type="InterPro" id="IPR019734">
    <property type="entry name" value="TPR_rpt"/>
</dbReference>
<evidence type="ECO:0000256" key="2">
    <source>
        <dbReference type="ARBA" id="ARBA00022803"/>
    </source>
</evidence>
<dbReference type="PANTHER" id="PTHR44186:SF1">
    <property type="entry name" value="BARDET-BIEDL SYNDROME 4 PROTEIN"/>
    <property type="match status" value="1"/>
</dbReference>
<dbReference type="STRING" id="1524460.IX84_11700"/>
<gene>
    <name evidence="4" type="ORF">IX84_11700</name>
</gene>
<keyword evidence="1" id="KW-0677">Repeat</keyword>
<feature type="repeat" description="TPR" evidence="3">
    <location>
        <begin position="207"/>
        <end position="240"/>
    </location>
</feature>
<evidence type="ECO:0000256" key="3">
    <source>
        <dbReference type="PROSITE-ProRule" id="PRU00339"/>
    </source>
</evidence>
<dbReference type="Gene3D" id="1.25.40.10">
    <property type="entry name" value="Tetratricopeptide repeat domain"/>
    <property type="match status" value="2"/>
</dbReference>
<dbReference type="SUPFAM" id="SSF48452">
    <property type="entry name" value="TPR-like"/>
    <property type="match status" value="2"/>
</dbReference>
<dbReference type="InterPro" id="IPR011990">
    <property type="entry name" value="TPR-like_helical_dom_sf"/>
</dbReference>
<dbReference type="EMBL" id="JPOS01000026">
    <property type="protein sequence ID" value="KGE88049.1"/>
    <property type="molecule type" value="Genomic_DNA"/>
</dbReference>
<accession>A0A098S6K8</accession>
<evidence type="ECO:0000256" key="1">
    <source>
        <dbReference type="ARBA" id="ARBA00022737"/>
    </source>
</evidence>
<dbReference type="PANTHER" id="PTHR44186">
    <property type="match status" value="1"/>
</dbReference>
<sequence length="317" mass="36618">MHPENEFHFHKSTIQQLLQRYEAQFSMDHQVYFEEAAYLQIISYFEADHQYSKALEASERGMEQHPLSIDLLLKHAQLLVDNLTAEAAFPYLEKARAISPGEIEVELLYAEALIVDEQTEEGFRILNFLREEANDEELSSILLVESLAYEQEESYERMFYTLREALLMDPTNQAALERIGVCVVQSKKYEESIALHEALLAEDAYQALAWYNLAQSRLYVGNYEGAIEAYDLAFTIDEDFLQACRDCADLCLELQQFNRALKYYMELLEQEGADADSDLYIQIGQCNLRLNCPQAAVTFYIRAAQLDPRNYLGQFAK</sequence>
<dbReference type="SMART" id="SM00028">
    <property type="entry name" value="TPR"/>
    <property type="match status" value="5"/>
</dbReference>
<feature type="repeat" description="TPR" evidence="3">
    <location>
        <begin position="277"/>
        <end position="310"/>
    </location>
</feature>
<keyword evidence="5" id="KW-1185">Reference proteome</keyword>
<keyword evidence="2 3" id="KW-0802">TPR repeat</keyword>
<organism evidence="4 5">
    <name type="scientific">Phaeodactylibacter xiamenensis</name>
    <dbReference type="NCBI Taxonomy" id="1524460"/>
    <lineage>
        <taxon>Bacteria</taxon>
        <taxon>Pseudomonadati</taxon>
        <taxon>Bacteroidota</taxon>
        <taxon>Saprospiria</taxon>
        <taxon>Saprospirales</taxon>
        <taxon>Haliscomenobacteraceae</taxon>
        <taxon>Phaeodactylibacter</taxon>
    </lineage>
</organism>